<dbReference type="Pfam" id="PF18765">
    <property type="entry name" value="Polbeta"/>
    <property type="match status" value="1"/>
</dbReference>
<name>B9CLW1_LANR4</name>
<feature type="domain" description="DUF4037" evidence="1">
    <location>
        <begin position="120"/>
        <end position="208"/>
    </location>
</feature>
<evidence type="ECO:0000259" key="1">
    <source>
        <dbReference type="Pfam" id="PF13228"/>
    </source>
</evidence>
<dbReference type="SUPFAM" id="SSF81301">
    <property type="entry name" value="Nucleotidyltransferase"/>
    <property type="match status" value="1"/>
</dbReference>
<feature type="domain" description="Polymerase beta nucleotidyltransferase" evidence="2">
    <location>
        <begin position="4"/>
        <end position="61"/>
    </location>
</feature>
<evidence type="ECO:0000259" key="2">
    <source>
        <dbReference type="Pfam" id="PF18765"/>
    </source>
</evidence>
<dbReference type="RefSeq" id="WP_003149665.1">
    <property type="nucleotide sequence ID" value="NZ_ACFE01000002.1"/>
</dbReference>
<organism evidence="3 4">
    <name type="scientific">Lancefieldella rimae (strain ATCC 49626 / DSM 7090 / CCUG 31168 / NBRC 15546 / VPI D140H-11A)</name>
    <name type="common">Atopobium rimae</name>
    <dbReference type="NCBI Taxonomy" id="553184"/>
    <lineage>
        <taxon>Bacteria</taxon>
        <taxon>Bacillati</taxon>
        <taxon>Actinomycetota</taxon>
        <taxon>Coriobacteriia</taxon>
        <taxon>Coriobacteriales</taxon>
        <taxon>Atopobiaceae</taxon>
        <taxon>Lancefieldella</taxon>
    </lineage>
</organism>
<dbReference type="Gene3D" id="3.30.460.10">
    <property type="entry name" value="Beta Polymerase, domain 2"/>
    <property type="match status" value="1"/>
</dbReference>
<accession>B9CLW1</accession>
<dbReference type="STRING" id="1383.IV60_GL000697"/>
<sequence>MYFEKLCAYLSELPEVESIALGGSRAGTRYDEKSDYDLYVYEKSPLSEETRLNILKECCSYIELGNHFWELEDNCTLKDGIDIDILHRNLDAFSKDISSVVVDHVAHNGYTTCMWHNLLHSKILFDREGKFRDLQEKYTVPYPSQLKKNVIERNMRLLSGNLPSYDKQIIKALKRNDIVSVNHRTAAYMESYFDIIFAMNELTHPGEKRMVQIALEQARVLPQDFEKNLTVLYQDLFAHPQNVEHDIVTLTENLKLCLSTLA</sequence>
<evidence type="ECO:0000313" key="3">
    <source>
        <dbReference type="EMBL" id="EEE17623.1"/>
    </source>
</evidence>
<dbReference type="eggNOG" id="ENOG5030URY">
    <property type="taxonomic scope" value="Bacteria"/>
</dbReference>
<dbReference type="InterPro" id="IPR041633">
    <property type="entry name" value="Polbeta"/>
</dbReference>
<dbReference type="GeneID" id="84904500"/>
<dbReference type="Pfam" id="PF13228">
    <property type="entry name" value="DUF4037"/>
    <property type="match status" value="1"/>
</dbReference>
<dbReference type="EMBL" id="ACFE01000002">
    <property type="protein sequence ID" value="EEE17623.1"/>
    <property type="molecule type" value="Genomic_DNA"/>
</dbReference>
<gene>
    <name evidence="3" type="ORF">ATORI0001_1296</name>
</gene>
<dbReference type="AlphaFoldDB" id="B9CLW1"/>
<dbReference type="InterPro" id="IPR025117">
    <property type="entry name" value="DUF4037"/>
</dbReference>
<proteinExistence type="predicted"/>
<evidence type="ECO:0000313" key="4">
    <source>
        <dbReference type="Proteomes" id="UP000004070"/>
    </source>
</evidence>
<dbReference type="CDD" id="cd05403">
    <property type="entry name" value="NT_KNTase_like"/>
    <property type="match status" value="1"/>
</dbReference>
<reference evidence="3 4" key="1">
    <citation type="submission" date="2009-01" db="EMBL/GenBank/DDBJ databases">
        <authorList>
            <person name="Madupu R."/>
            <person name="Sebastian Y."/>
            <person name="Durkin A.S."/>
            <person name="Torralba M."/>
            <person name="Methe B."/>
            <person name="Sutton G.G."/>
            <person name="Strausberg R.L."/>
            <person name="Nelson K.E."/>
        </authorList>
    </citation>
    <scope>NUCLEOTIDE SEQUENCE [LARGE SCALE GENOMIC DNA]</scope>
    <source>
        <strain evidence="3 4">ATCC 49626</strain>
    </source>
</reference>
<comment type="caution">
    <text evidence="3">The sequence shown here is derived from an EMBL/GenBank/DDBJ whole genome shotgun (WGS) entry which is preliminary data.</text>
</comment>
<dbReference type="Proteomes" id="UP000004070">
    <property type="component" value="Unassembled WGS sequence"/>
</dbReference>
<evidence type="ECO:0008006" key="5">
    <source>
        <dbReference type="Google" id="ProtNLM"/>
    </source>
</evidence>
<protein>
    <recommendedName>
        <fullName evidence="5">DUF4037 domain-containing protein</fullName>
    </recommendedName>
</protein>
<dbReference type="InterPro" id="IPR043519">
    <property type="entry name" value="NT_sf"/>
</dbReference>